<gene>
    <name evidence="2" type="ORF">H131_19457</name>
</gene>
<dbReference type="Gene3D" id="3.30.460.10">
    <property type="entry name" value="Beta Polymerase, domain 2"/>
    <property type="match status" value="1"/>
</dbReference>
<accession>R7Z9Z5</accession>
<dbReference type="Proteomes" id="UP000013911">
    <property type="component" value="Unassembled WGS sequence"/>
</dbReference>
<evidence type="ECO:0000259" key="1">
    <source>
        <dbReference type="Pfam" id="PF01909"/>
    </source>
</evidence>
<dbReference type="EMBL" id="AQPX01000028">
    <property type="protein sequence ID" value="EON70786.1"/>
    <property type="molecule type" value="Genomic_DNA"/>
</dbReference>
<dbReference type="PATRIC" id="fig|1285586.5.peg.4053"/>
<dbReference type="GO" id="GO:0016779">
    <property type="term" value="F:nucleotidyltransferase activity"/>
    <property type="evidence" value="ECO:0007669"/>
    <property type="project" value="InterPro"/>
</dbReference>
<dbReference type="SUPFAM" id="SSF81301">
    <property type="entry name" value="Nucleotidyltransferase"/>
    <property type="match status" value="1"/>
</dbReference>
<dbReference type="OrthoDB" id="43980at2"/>
<reference evidence="2 3" key="1">
    <citation type="submission" date="2013-04" db="EMBL/GenBank/DDBJ databases">
        <title>Draft genome of the heavy metal tolerant bacterium Lysinibacillus sphaericus strain OT4b.31.</title>
        <authorList>
            <person name="Pena-Montenegro T.D."/>
            <person name="Dussan J."/>
        </authorList>
    </citation>
    <scope>NUCLEOTIDE SEQUENCE [LARGE SCALE GENOMIC DNA]</scope>
    <source>
        <strain evidence="2 3">OT4b.31</strain>
    </source>
</reference>
<protein>
    <submittedName>
        <fullName evidence="2">Nucleotidyltransferase</fullName>
    </submittedName>
</protein>
<dbReference type="InterPro" id="IPR043519">
    <property type="entry name" value="NT_sf"/>
</dbReference>
<dbReference type="CDD" id="cd05403">
    <property type="entry name" value="NT_KNTase_like"/>
    <property type="match status" value="1"/>
</dbReference>
<feature type="domain" description="Polymerase nucleotidyl transferase" evidence="1">
    <location>
        <begin position="22"/>
        <end position="55"/>
    </location>
</feature>
<dbReference type="Pfam" id="PF01909">
    <property type="entry name" value="NTP_transf_2"/>
    <property type="match status" value="1"/>
</dbReference>
<evidence type="ECO:0000313" key="3">
    <source>
        <dbReference type="Proteomes" id="UP000013911"/>
    </source>
</evidence>
<organism evidence="2 3">
    <name type="scientific">Lysinibacillus sphaericus OT4b.31</name>
    <dbReference type="NCBI Taxonomy" id="1285586"/>
    <lineage>
        <taxon>Bacteria</taxon>
        <taxon>Bacillati</taxon>
        <taxon>Bacillota</taxon>
        <taxon>Bacilli</taxon>
        <taxon>Bacillales</taxon>
        <taxon>Bacillaceae</taxon>
        <taxon>Lysinibacillus</taxon>
    </lineage>
</organism>
<comment type="caution">
    <text evidence="2">The sequence shown here is derived from an EMBL/GenBank/DDBJ whole genome shotgun (WGS) entry which is preliminary data.</text>
</comment>
<dbReference type="eggNOG" id="COG1708">
    <property type="taxonomic scope" value="Bacteria"/>
</dbReference>
<dbReference type="HOGENOM" id="CLU_077915_0_0_9"/>
<dbReference type="AlphaFoldDB" id="R7Z9Z5"/>
<keyword evidence="2" id="KW-0808">Transferase</keyword>
<proteinExistence type="predicted"/>
<dbReference type="InterPro" id="IPR002934">
    <property type="entry name" value="Polymerase_NTP_transf_dom"/>
</dbReference>
<name>R7Z9Z5_LYSSH</name>
<evidence type="ECO:0000313" key="2">
    <source>
        <dbReference type="EMBL" id="EON70786.1"/>
    </source>
</evidence>
<dbReference type="RefSeq" id="WP_010860796.1">
    <property type="nucleotide sequence ID" value="NZ_KB933403.1"/>
</dbReference>
<sequence length="240" mass="27617">MGNTKKLNPIEAAKRFINKSFPNCQGAVLAGSVVRGEETDTSDLDIVVFEKSITSSYRESLIDFGWPIEIFVHNLTSYKHFFEMDYKDAKPSMQRMLLEGIILKDEGIIDSIKEEAKEILDKGPERWTEEIITTKRYFLTDVLDDFIGCNNRAEEIFIANTLAELIHEFVLRTNGCWIGSSKWVVRALKHYDVKFTEEFIEAFDTFYKTGEKRKVVQLSKMVLEPFGGRLFEGFSLGKKP</sequence>